<dbReference type="GO" id="GO:0005524">
    <property type="term" value="F:ATP binding"/>
    <property type="evidence" value="ECO:0007669"/>
    <property type="project" value="UniProtKB-KW"/>
</dbReference>
<dbReference type="PANTHER" id="PTHR19229">
    <property type="entry name" value="ATP-BINDING CASSETTE TRANSPORTER SUBFAMILY A ABCA"/>
    <property type="match status" value="1"/>
</dbReference>
<evidence type="ECO:0000256" key="3">
    <source>
        <dbReference type="ARBA" id="ARBA00022448"/>
    </source>
</evidence>
<dbReference type="EMBL" id="KV784358">
    <property type="protein sequence ID" value="OEU16083.1"/>
    <property type="molecule type" value="Genomic_DNA"/>
</dbReference>
<keyword evidence="3" id="KW-0813">Transport</keyword>
<evidence type="ECO:0000256" key="5">
    <source>
        <dbReference type="ARBA" id="ARBA00022737"/>
    </source>
</evidence>
<evidence type="ECO:0000256" key="4">
    <source>
        <dbReference type="ARBA" id="ARBA00022692"/>
    </source>
</evidence>
<dbReference type="Gene3D" id="3.40.50.300">
    <property type="entry name" value="P-loop containing nucleotide triphosphate hydrolases"/>
    <property type="match status" value="2"/>
</dbReference>
<evidence type="ECO:0000256" key="6">
    <source>
        <dbReference type="ARBA" id="ARBA00022741"/>
    </source>
</evidence>
<feature type="transmembrane region" description="Helical" evidence="10">
    <location>
        <begin position="388"/>
        <end position="410"/>
    </location>
</feature>
<evidence type="ECO:0000256" key="9">
    <source>
        <dbReference type="ARBA" id="ARBA00023136"/>
    </source>
</evidence>
<name>A0A1E7FE69_9STRA</name>
<feature type="transmembrane region" description="Helical" evidence="10">
    <location>
        <begin position="503"/>
        <end position="526"/>
    </location>
</feature>
<dbReference type="PROSITE" id="PS00211">
    <property type="entry name" value="ABC_TRANSPORTER_1"/>
    <property type="match status" value="1"/>
</dbReference>
<accession>A0A1E7FE69</accession>
<dbReference type="AlphaFoldDB" id="A0A1E7FE69"/>
<dbReference type="KEGG" id="fcy:FRACYDRAFT_208005"/>
<keyword evidence="9 10" id="KW-0472">Membrane</keyword>
<dbReference type="Pfam" id="PF12698">
    <property type="entry name" value="ABC2_membrane_3"/>
    <property type="match status" value="1"/>
</dbReference>
<evidence type="ECO:0000256" key="10">
    <source>
        <dbReference type="SAM" id="Phobius"/>
    </source>
</evidence>
<evidence type="ECO:0000313" key="13">
    <source>
        <dbReference type="Proteomes" id="UP000095751"/>
    </source>
</evidence>
<keyword evidence="5" id="KW-0677">Repeat</keyword>
<dbReference type="InParanoid" id="A0A1E7FE69"/>
<dbReference type="PANTHER" id="PTHR19229:SF36">
    <property type="entry name" value="ATP-BINDING CASSETTE SUB-FAMILY A MEMBER 2"/>
    <property type="match status" value="1"/>
</dbReference>
<gene>
    <name evidence="12" type="ORF">FRACYDRAFT_208005</name>
</gene>
<organism evidence="12 13">
    <name type="scientific">Fragilariopsis cylindrus CCMP1102</name>
    <dbReference type="NCBI Taxonomy" id="635003"/>
    <lineage>
        <taxon>Eukaryota</taxon>
        <taxon>Sar</taxon>
        <taxon>Stramenopiles</taxon>
        <taxon>Ochrophyta</taxon>
        <taxon>Bacillariophyta</taxon>
        <taxon>Bacillariophyceae</taxon>
        <taxon>Bacillariophycidae</taxon>
        <taxon>Bacillariales</taxon>
        <taxon>Bacillariaceae</taxon>
        <taxon>Fragilariopsis</taxon>
    </lineage>
</organism>
<dbReference type="SUPFAM" id="SSF52540">
    <property type="entry name" value="P-loop containing nucleoside triphosphate hydrolases"/>
    <property type="match status" value="2"/>
</dbReference>
<feature type="transmembrane region" description="Helical" evidence="10">
    <location>
        <begin position="469"/>
        <end position="491"/>
    </location>
</feature>
<dbReference type="InterPro" id="IPR027417">
    <property type="entry name" value="P-loop_NTPase"/>
</dbReference>
<evidence type="ECO:0000313" key="12">
    <source>
        <dbReference type="EMBL" id="OEU16083.1"/>
    </source>
</evidence>
<protein>
    <recommendedName>
        <fullName evidence="11">ABC transporter domain-containing protein</fullName>
    </recommendedName>
</protein>
<dbReference type="Pfam" id="PF23321">
    <property type="entry name" value="R1_ABCA1"/>
    <property type="match status" value="1"/>
</dbReference>
<evidence type="ECO:0000256" key="2">
    <source>
        <dbReference type="ARBA" id="ARBA00008869"/>
    </source>
</evidence>
<evidence type="ECO:0000256" key="8">
    <source>
        <dbReference type="ARBA" id="ARBA00022989"/>
    </source>
</evidence>
<dbReference type="InterPro" id="IPR003593">
    <property type="entry name" value="AAA+_ATPase"/>
</dbReference>
<feature type="domain" description="ABC transporter" evidence="11">
    <location>
        <begin position="660"/>
        <end position="899"/>
    </location>
</feature>
<dbReference type="GO" id="GO:0140359">
    <property type="term" value="F:ABC-type transporter activity"/>
    <property type="evidence" value="ECO:0007669"/>
    <property type="project" value="InterPro"/>
</dbReference>
<dbReference type="InterPro" id="IPR056264">
    <property type="entry name" value="R2_ABCA1-4-like"/>
</dbReference>
<dbReference type="OrthoDB" id="196083at2759"/>
<dbReference type="GO" id="GO:0016020">
    <property type="term" value="C:membrane"/>
    <property type="evidence" value="ECO:0007669"/>
    <property type="project" value="UniProtKB-SubCell"/>
</dbReference>
<dbReference type="FunFam" id="3.40.50.300:FF:000335">
    <property type="entry name" value="ATP binding cassette subfamily A member 5"/>
    <property type="match status" value="1"/>
</dbReference>
<keyword evidence="6" id="KW-0547">Nucleotide-binding</keyword>
<dbReference type="PROSITE" id="PS50893">
    <property type="entry name" value="ABC_TRANSPORTER_2"/>
    <property type="match status" value="1"/>
</dbReference>
<evidence type="ECO:0000259" key="11">
    <source>
        <dbReference type="PROSITE" id="PS50893"/>
    </source>
</evidence>
<dbReference type="InterPro" id="IPR017871">
    <property type="entry name" value="ABC_transporter-like_CS"/>
</dbReference>
<dbReference type="InterPro" id="IPR026082">
    <property type="entry name" value="ABCA"/>
</dbReference>
<dbReference type="CDD" id="cd03263">
    <property type="entry name" value="ABC_subfamily_A"/>
    <property type="match status" value="1"/>
</dbReference>
<dbReference type="InterPro" id="IPR003439">
    <property type="entry name" value="ABC_transporter-like_ATP-bd"/>
</dbReference>
<dbReference type="GO" id="GO:0016887">
    <property type="term" value="F:ATP hydrolysis activity"/>
    <property type="evidence" value="ECO:0007669"/>
    <property type="project" value="InterPro"/>
</dbReference>
<feature type="transmembrane region" description="Helical" evidence="10">
    <location>
        <begin position="431"/>
        <end position="457"/>
    </location>
</feature>
<reference evidence="12 13" key="1">
    <citation type="submission" date="2016-09" db="EMBL/GenBank/DDBJ databases">
        <title>Extensive genetic diversity and differential bi-allelic expression allows diatom success in the polar Southern Ocean.</title>
        <authorList>
            <consortium name="DOE Joint Genome Institute"/>
            <person name="Mock T."/>
            <person name="Otillar R.P."/>
            <person name="Strauss J."/>
            <person name="Dupont C."/>
            <person name="Frickenhaus S."/>
            <person name="Maumus F."/>
            <person name="Mcmullan M."/>
            <person name="Sanges R."/>
            <person name="Schmutz J."/>
            <person name="Toseland A."/>
            <person name="Valas R."/>
            <person name="Veluchamy A."/>
            <person name="Ward B.J."/>
            <person name="Allen A."/>
            <person name="Barry K."/>
            <person name="Falciatore A."/>
            <person name="Ferrante M."/>
            <person name="Fortunato A.E."/>
            <person name="Gloeckner G."/>
            <person name="Gruber A."/>
            <person name="Hipkin R."/>
            <person name="Janech M."/>
            <person name="Kroth P."/>
            <person name="Leese F."/>
            <person name="Lindquist E."/>
            <person name="Lyon B.R."/>
            <person name="Martin J."/>
            <person name="Mayer C."/>
            <person name="Parker M."/>
            <person name="Quesneville H."/>
            <person name="Raymond J."/>
            <person name="Uhlig C."/>
            <person name="Valentin K.U."/>
            <person name="Worden A.Z."/>
            <person name="Armbrust E.V."/>
            <person name="Bowler C."/>
            <person name="Green B."/>
            <person name="Moulton V."/>
            <person name="Van Oosterhout C."/>
            <person name="Grigoriev I."/>
        </authorList>
    </citation>
    <scope>NUCLEOTIDE SEQUENCE [LARGE SCALE GENOMIC DNA]</scope>
    <source>
        <strain evidence="12 13">CCMP1102</strain>
    </source>
</reference>
<proteinExistence type="inferred from homology"/>
<dbReference type="InterPro" id="IPR013525">
    <property type="entry name" value="ABC2_TM"/>
</dbReference>
<evidence type="ECO:0000256" key="7">
    <source>
        <dbReference type="ARBA" id="ARBA00022840"/>
    </source>
</evidence>
<dbReference type="GO" id="GO:0005319">
    <property type="term" value="F:lipid transporter activity"/>
    <property type="evidence" value="ECO:0007669"/>
    <property type="project" value="TreeGrafter"/>
</dbReference>
<dbReference type="Pfam" id="PF00005">
    <property type="entry name" value="ABC_tran"/>
    <property type="match status" value="1"/>
</dbReference>
<comment type="similarity">
    <text evidence="2">Belongs to the ABC transporter superfamily. ABCA family.</text>
</comment>
<keyword evidence="13" id="KW-1185">Reference proteome</keyword>
<keyword evidence="4 10" id="KW-0812">Transmembrane</keyword>
<dbReference type="Proteomes" id="UP000095751">
    <property type="component" value="Unassembled WGS sequence"/>
</dbReference>
<dbReference type="SMART" id="SM00382">
    <property type="entry name" value="AAA"/>
    <property type="match status" value="1"/>
</dbReference>
<comment type="subcellular location">
    <subcellularLocation>
        <location evidence="1">Membrane</location>
        <topology evidence="1">Multi-pass membrane protein</topology>
    </subcellularLocation>
</comment>
<keyword evidence="7" id="KW-0067">ATP-binding</keyword>
<keyword evidence="8 10" id="KW-1133">Transmembrane helix</keyword>
<sequence length="1077" mass="118714">MKRKLSVAIAFCGDSETVLLDEPTSGMDPFSRRFTWDVIRKYRQNRCIILTTHFMDEADILGDRIAIMAEGRLRCIGSSLFLKKHYGVGYQVYIVIASIDKRIENIVVGAVEDATSLTNVGTEMSFQLPLRASSKFSPIFDQLEELVTNNEIVTYGVGITTLDEVFLLVARGVTPDDKTHLKSAESSNDQISMKADNDRSYRSNLELENDGLFSRHVSALFKKRAMNFKRDKKAWCCTTILPSVFVLIGFLLGTFVTTPRDLDAIVMNLDDYNGEVPSGQNNPIAFNSGTKFSYNVVGMNYSEAAISRCLQQDGNYTTEADCLAYDGIGYVIQYNYTAIHAGPLYQMLADEAIVREAIGDSGFKIQTVIHPLPITEIENNFSESEDSFTAWFLIILSFPFISGAFATFVVEERQSKAKHLQTVAGVKPLAYWLSTWLWDIANYSIPCLIVIILMFAFDVSNFTSTEDGVLGAVIALLVLFGPASASFSYCFSFMFSSPSICNLIIIISGFLIGFGGTIACFILRLLGADPTDPKENLVLAATIVEWVLRIFPAFNLSRGLYSAINLQTISFVEGETVNAWSPAACLWEVIFLACQSVVYLLLAMKIDEWSNNPRAVMIWRKIFCCDFGSRSGDENETQTDDDVAAEEQRVLTGAANDDLIVLSQLGKTYSNGKVAVDSLSLGIPPGQCFGLLGINGAGKTTTMGMLTAEFPPSSGDATLAGYSVANEPEKTRRRVGYCPQFDAHFTNLTGREHVELYASIKGIPLSVLKEASASKLAQVGLCEADCDRLAAGYSGGMKRRLSLAIATIGNPQIVFLDECSTGVDPVARREIWEMVSNMVSDSNVPPEERTSVILTTHSMEECEALCPRIGIMAAGNLRCVGSAQQLKSKFGQGYQVEMKIKNVETSDKDYLEILAGLAKIADVSEEVAIEKGGEIFLDLEKTKQALNQITSDGYLPNMLDENDPNGPGFMVLKEAKSPAGIDLDEIAEFACTEIRMRLLYDFMNTTYPDNILRERQDTKTRYEVSSKGVRIGEIFAAIEDNKDRLMVYEYGVSQTSLEQVFNMHAAEAEKSKQGTTD</sequence>
<evidence type="ECO:0000256" key="1">
    <source>
        <dbReference type="ARBA" id="ARBA00004141"/>
    </source>
</evidence>
<feature type="transmembrane region" description="Helical" evidence="10">
    <location>
        <begin position="234"/>
        <end position="256"/>
    </location>
</feature>